<dbReference type="InterPro" id="IPR011268">
    <property type="entry name" value="Purine_phosphorylase"/>
</dbReference>
<dbReference type="NCBIfam" id="NF006054">
    <property type="entry name" value="PRK08202.1"/>
    <property type="match status" value="1"/>
</dbReference>
<dbReference type="NCBIfam" id="TIGR01697">
    <property type="entry name" value="PNPH-PUNA-XAPA"/>
    <property type="match status" value="1"/>
</dbReference>
<dbReference type="EMBL" id="UGHR01000001">
    <property type="protein sequence ID" value="STQ89543.1"/>
    <property type="molecule type" value="Genomic_DNA"/>
</dbReference>
<dbReference type="RefSeq" id="WP_115225983.1">
    <property type="nucleotide sequence ID" value="NZ_CAWOLO010000001.1"/>
</dbReference>
<gene>
    <name evidence="8" type="primary">punA</name>
    <name evidence="9" type="ORF">EV682_101550</name>
    <name evidence="8" type="ORF">NCTC11159_00568</name>
</gene>
<feature type="binding site" evidence="6">
    <location>
        <position position="216"/>
    </location>
    <ligand>
        <name>phosphate</name>
        <dbReference type="ChEBI" id="CHEBI:43474"/>
    </ligand>
</feature>
<dbReference type="SUPFAM" id="SSF53167">
    <property type="entry name" value="Purine and uridine phosphorylases"/>
    <property type="match status" value="1"/>
</dbReference>
<reference evidence="9 11" key="2">
    <citation type="submission" date="2019-03" db="EMBL/GenBank/DDBJ databases">
        <title>Genomic Encyclopedia of Type Strains, Phase IV (KMG-IV): sequencing the most valuable type-strain genomes for metagenomic binning, comparative biology and taxonomic classification.</title>
        <authorList>
            <person name="Goeker M."/>
        </authorList>
    </citation>
    <scope>NUCLEOTIDE SEQUENCE [LARGE SCALE GENOMIC DNA]</scope>
    <source>
        <strain evidence="9 11">DSM 3764</strain>
    </source>
</reference>
<dbReference type="EMBL" id="SMBT01000001">
    <property type="protein sequence ID" value="TCU90516.1"/>
    <property type="molecule type" value="Genomic_DNA"/>
</dbReference>
<feature type="binding site" evidence="6">
    <location>
        <begin position="85"/>
        <end position="87"/>
    </location>
    <ligand>
        <name>phosphate</name>
        <dbReference type="ChEBI" id="CHEBI:43474"/>
    </ligand>
</feature>
<sequence length="276" mass="29669">MNNVRHEEAKLSAAHLQKAFSHAIPETAVILGSGLGDFTKIVKVLESISYGDIPHFPQSSVAGHKGKLTIAEVADGKNVLIMEGRFHYYEGYTPQEVTFPIAVFKELGIKQLIVSNAAGGCNPSFTAGDIMIIDDHINLTGNHPLIGKNDDACGPRFLDQTAPYSPRLIALAESLATESGVAPKKGTYVKMTGPTYETRAEIKMVQSYGADSVGMSTVYEVIMANYFGMEVLGISCITNMATGLAKTHHNHAAVVDVANSVSEKFSKWVKNIVVAL</sequence>
<evidence type="ECO:0000256" key="1">
    <source>
        <dbReference type="ARBA" id="ARBA00005058"/>
    </source>
</evidence>
<dbReference type="Gene3D" id="3.40.50.1580">
    <property type="entry name" value="Nucleoside phosphorylase domain"/>
    <property type="match status" value="1"/>
</dbReference>
<evidence type="ECO:0000256" key="4">
    <source>
        <dbReference type="ARBA" id="ARBA00022679"/>
    </source>
</evidence>
<evidence type="ECO:0000259" key="7">
    <source>
        <dbReference type="Pfam" id="PF01048"/>
    </source>
</evidence>
<dbReference type="InterPro" id="IPR011270">
    <property type="entry name" value="Pur_Nuc_Pase_Ino/Guo-sp"/>
</dbReference>
<feature type="binding site" evidence="6">
    <location>
        <position position="117"/>
    </location>
    <ligand>
        <name>phosphate</name>
        <dbReference type="ChEBI" id="CHEBI:43474"/>
    </ligand>
</feature>
<reference evidence="8 10" key="1">
    <citation type="submission" date="2018-06" db="EMBL/GenBank/DDBJ databases">
        <authorList>
            <consortium name="Pathogen Informatics"/>
            <person name="Doyle S."/>
        </authorList>
    </citation>
    <scope>NUCLEOTIDE SEQUENCE [LARGE SCALE GENOMIC DNA]</scope>
    <source>
        <strain evidence="8 10">NCTC11159</strain>
    </source>
</reference>
<evidence type="ECO:0000256" key="3">
    <source>
        <dbReference type="ARBA" id="ARBA00022676"/>
    </source>
</evidence>
<dbReference type="InterPro" id="IPR000845">
    <property type="entry name" value="Nucleoside_phosphorylase_d"/>
</dbReference>
<feature type="domain" description="Nucleoside phosphorylase" evidence="7">
    <location>
        <begin position="28"/>
        <end position="273"/>
    </location>
</feature>
<organism evidence="8 10">
    <name type="scientific">Iodobacter fluviatilis</name>
    <dbReference type="NCBI Taxonomy" id="537"/>
    <lineage>
        <taxon>Bacteria</taxon>
        <taxon>Pseudomonadati</taxon>
        <taxon>Pseudomonadota</taxon>
        <taxon>Betaproteobacteria</taxon>
        <taxon>Neisseriales</taxon>
        <taxon>Chitinibacteraceae</taxon>
        <taxon>Iodobacter</taxon>
    </lineage>
</organism>
<protein>
    <recommendedName>
        <fullName evidence="5">Purine nucleoside phosphorylase</fullName>
        <ecNumber evidence="5">2.4.2.1</ecNumber>
    </recommendedName>
    <alternativeName>
        <fullName evidence="5">Inosine-guanosine phosphorylase</fullName>
    </alternativeName>
</protein>
<dbReference type="OrthoDB" id="1523230at2"/>
<dbReference type="GO" id="GO:0005737">
    <property type="term" value="C:cytoplasm"/>
    <property type="evidence" value="ECO:0007669"/>
    <property type="project" value="TreeGrafter"/>
</dbReference>
<dbReference type="Pfam" id="PF01048">
    <property type="entry name" value="PNP_UDP_1"/>
    <property type="match status" value="1"/>
</dbReference>
<evidence type="ECO:0000256" key="6">
    <source>
        <dbReference type="PIRSR" id="PIRSR000477-2"/>
    </source>
</evidence>
<name>A0A377Q3N2_9NEIS</name>
<dbReference type="AlphaFoldDB" id="A0A377Q3N2"/>
<dbReference type="UniPathway" id="UPA00606"/>
<feature type="binding site" evidence="6">
    <location>
        <position position="239"/>
    </location>
    <ligand>
        <name>a purine D-ribonucleoside</name>
        <dbReference type="ChEBI" id="CHEBI:142355"/>
    </ligand>
</feature>
<comment type="similarity">
    <text evidence="2 5">Belongs to the PNP/MTAP phosphorylase family.</text>
</comment>
<dbReference type="Proteomes" id="UP000255108">
    <property type="component" value="Unassembled WGS sequence"/>
</dbReference>
<feature type="binding site" evidence="6">
    <location>
        <position position="64"/>
    </location>
    <ligand>
        <name>phosphate</name>
        <dbReference type="ChEBI" id="CHEBI:43474"/>
    </ligand>
</feature>
<feature type="binding site" evidence="6">
    <location>
        <position position="33"/>
    </location>
    <ligand>
        <name>phosphate</name>
        <dbReference type="ChEBI" id="CHEBI:43474"/>
    </ligand>
</feature>
<evidence type="ECO:0000313" key="9">
    <source>
        <dbReference type="EMBL" id="TCU90516.1"/>
    </source>
</evidence>
<feature type="binding site" evidence="6">
    <location>
        <position position="197"/>
    </location>
    <ligand>
        <name>a purine D-ribonucleoside</name>
        <dbReference type="ChEBI" id="CHEBI:142355"/>
    </ligand>
</feature>
<evidence type="ECO:0000313" key="10">
    <source>
        <dbReference type="Proteomes" id="UP000255108"/>
    </source>
</evidence>
<keyword evidence="4 5" id="KW-0808">Transferase</keyword>
<evidence type="ECO:0000256" key="5">
    <source>
        <dbReference type="PIRNR" id="PIRNR000477"/>
    </source>
</evidence>
<dbReference type="PANTHER" id="PTHR11904">
    <property type="entry name" value="METHYLTHIOADENOSINE/PURINE NUCLEOSIDE PHOSPHORYLASE"/>
    <property type="match status" value="1"/>
</dbReference>
<dbReference type="PANTHER" id="PTHR11904:SF9">
    <property type="entry name" value="PURINE NUCLEOSIDE PHOSPHORYLASE-RELATED"/>
    <property type="match status" value="1"/>
</dbReference>
<evidence type="ECO:0000313" key="11">
    <source>
        <dbReference type="Proteomes" id="UP000295794"/>
    </source>
</evidence>
<dbReference type="EC" id="2.4.2.1" evidence="5"/>
<dbReference type="PIRSF" id="PIRSF000477">
    <property type="entry name" value="PurNPase"/>
    <property type="match status" value="1"/>
</dbReference>
<evidence type="ECO:0000256" key="2">
    <source>
        <dbReference type="ARBA" id="ARBA00006751"/>
    </source>
</evidence>
<proteinExistence type="inferred from homology"/>
<accession>A0A377Q3N2</accession>
<evidence type="ECO:0000313" key="8">
    <source>
        <dbReference type="EMBL" id="STQ89543.1"/>
    </source>
</evidence>
<dbReference type="NCBIfam" id="TIGR01700">
    <property type="entry name" value="PNPH"/>
    <property type="match status" value="1"/>
</dbReference>
<keyword evidence="11" id="KW-1185">Reference proteome</keyword>
<comment type="pathway">
    <text evidence="1 5">Purine metabolism; purine nucleoside salvage.</text>
</comment>
<comment type="function">
    <text evidence="5">The purine nucleoside phosphorylases catalyze the phosphorolytic breakdown of the N-glycosidic bond in the beta-(deoxy)ribonucleoside molecules, with the formation of the corresponding free purine bases and pentose-1-phosphate.</text>
</comment>
<keyword evidence="3 5" id="KW-0328">Glycosyltransferase</keyword>
<dbReference type="GO" id="GO:0009116">
    <property type="term" value="P:nucleoside metabolic process"/>
    <property type="evidence" value="ECO:0007669"/>
    <property type="project" value="InterPro"/>
</dbReference>
<dbReference type="InterPro" id="IPR035994">
    <property type="entry name" value="Nucleoside_phosphorylase_sf"/>
</dbReference>
<dbReference type="GO" id="GO:0004731">
    <property type="term" value="F:purine-nucleoside phosphorylase activity"/>
    <property type="evidence" value="ECO:0007669"/>
    <property type="project" value="UniProtKB-EC"/>
</dbReference>
<dbReference type="CDD" id="cd09009">
    <property type="entry name" value="PNP-EcPNPII_like"/>
    <property type="match status" value="1"/>
</dbReference>
<dbReference type="Proteomes" id="UP000295794">
    <property type="component" value="Unassembled WGS sequence"/>
</dbReference>